<dbReference type="PANTHER" id="PTHR30349">
    <property type="entry name" value="PHAGE INTEGRASE-RELATED"/>
    <property type="match status" value="1"/>
</dbReference>
<dbReference type="PROSITE" id="PS51900">
    <property type="entry name" value="CB"/>
    <property type="match status" value="1"/>
</dbReference>
<keyword evidence="3 5" id="KW-0238">DNA-binding</keyword>
<reference evidence="9 10" key="1">
    <citation type="submission" date="2018-05" db="EMBL/GenBank/DDBJ databases">
        <title>Paenibacillus flagellatus sp. nov., isolated from selenium mineral soil.</title>
        <authorList>
            <person name="Dai X."/>
        </authorList>
    </citation>
    <scope>NUCLEOTIDE SEQUENCE [LARGE SCALE GENOMIC DNA]</scope>
    <source>
        <strain evidence="9 10">DXL2</strain>
    </source>
</reference>
<dbReference type="GO" id="GO:0015074">
    <property type="term" value="P:DNA integration"/>
    <property type="evidence" value="ECO:0007669"/>
    <property type="project" value="UniProtKB-KW"/>
</dbReference>
<dbReference type="OrthoDB" id="9803188at2"/>
<evidence type="ECO:0000256" key="5">
    <source>
        <dbReference type="PROSITE-ProRule" id="PRU01248"/>
    </source>
</evidence>
<dbReference type="GO" id="GO:0006310">
    <property type="term" value="P:DNA recombination"/>
    <property type="evidence" value="ECO:0007669"/>
    <property type="project" value="UniProtKB-KW"/>
</dbReference>
<dbReference type="Gene3D" id="1.10.150.130">
    <property type="match status" value="1"/>
</dbReference>
<dbReference type="Gene3D" id="1.10.443.10">
    <property type="entry name" value="Intergrase catalytic core"/>
    <property type="match status" value="1"/>
</dbReference>
<dbReference type="InterPro" id="IPR004107">
    <property type="entry name" value="Integrase_SAM-like_N"/>
</dbReference>
<dbReference type="InterPro" id="IPR013762">
    <property type="entry name" value="Integrase-like_cat_sf"/>
</dbReference>
<keyword evidence="10" id="KW-1185">Reference proteome</keyword>
<dbReference type="InterPro" id="IPR044068">
    <property type="entry name" value="CB"/>
</dbReference>
<organism evidence="9 10">
    <name type="scientific">Paenibacillus flagellatus</name>
    <dbReference type="NCBI Taxonomy" id="2211139"/>
    <lineage>
        <taxon>Bacteria</taxon>
        <taxon>Bacillati</taxon>
        <taxon>Bacillota</taxon>
        <taxon>Bacilli</taxon>
        <taxon>Bacillales</taxon>
        <taxon>Paenibacillaceae</taxon>
        <taxon>Paenibacillus</taxon>
    </lineage>
</organism>
<dbReference type="EMBL" id="QJVJ01000001">
    <property type="protein sequence ID" value="PYI57058.1"/>
    <property type="molecule type" value="Genomic_DNA"/>
</dbReference>
<dbReference type="Proteomes" id="UP000247476">
    <property type="component" value="Unassembled WGS sequence"/>
</dbReference>
<protein>
    <submittedName>
        <fullName evidence="9">Site-specific integrase</fullName>
    </submittedName>
</protein>
<evidence type="ECO:0000256" key="4">
    <source>
        <dbReference type="ARBA" id="ARBA00023172"/>
    </source>
</evidence>
<evidence type="ECO:0000313" key="9">
    <source>
        <dbReference type="EMBL" id="PYI57058.1"/>
    </source>
</evidence>
<dbReference type="AlphaFoldDB" id="A0A2V5KC53"/>
<dbReference type="PROSITE" id="PS51898">
    <property type="entry name" value="TYR_RECOMBINASE"/>
    <property type="match status" value="1"/>
</dbReference>
<dbReference type="SUPFAM" id="SSF56349">
    <property type="entry name" value="DNA breaking-rejoining enzymes"/>
    <property type="match status" value="1"/>
</dbReference>
<feature type="compositionally biased region" description="Basic and acidic residues" evidence="6">
    <location>
        <begin position="11"/>
        <end position="24"/>
    </location>
</feature>
<dbReference type="Pfam" id="PF00589">
    <property type="entry name" value="Phage_integrase"/>
    <property type="match status" value="1"/>
</dbReference>
<comment type="caution">
    <text evidence="9">The sequence shown here is derived from an EMBL/GenBank/DDBJ whole genome shotgun (WGS) entry which is preliminary data.</text>
</comment>
<comment type="similarity">
    <text evidence="1">Belongs to the 'phage' integrase family.</text>
</comment>
<keyword evidence="4" id="KW-0233">DNA recombination</keyword>
<evidence type="ECO:0000259" key="7">
    <source>
        <dbReference type="PROSITE" id="PS51898"/>
    </source>
</evidence>
<dbReference type="InterPro" id="IPR050090">
    <property type="entry name" value="Tyrosine_recombinase_XerCD"/>
</dbReference>
<evidence type="ECO:0000256" key="1">
    <source>
        <dbReference type="ARBA" id="ARBA00008857"/>
    </source>
</evidence>
<evidence type="ECO:0000256" key="3">
    <source>
        <dbReference type="ARBA" id="ARBA00023125"/>
    </source>
</evidence>
<feature type="domain" description="Tyr recombinase" evidence="7">
    <location>
        <begin position="194"/>
        <end position="398"/>
    </location>
</feature>
<evidence type="ECO:0000313" key="10">
    <source>
        <dbReference type="Proteomes" id="UP000247476"/>
    </source>
</evidence>
<sequence>MPRKETKKKSPKDNKKLPKNVRERNGLYYYRYSIKNPATGKRKQKESQGFATAKEAEKEGIRIQAEILHGTYVEKAGLTVSDWCKEWLRWYSSTGQVKESTVAQRTEMTEILINYIGGLKLHEVTEDTYQETLYTLANDHDDPYSYNSISSFHSCARMIFSRALQKGKIKVDPTQYAFVPKKVETFEEREAAKKLPRYLEKDELRRFLNAVEGEQFRRLFELLAYTGLRVGELAALFVTDYDGRDILEISKNRYAPRSVRTYKLTSPKTKSSDRVVQLSKKAISVIEGQIKWRRAFAFSIGEKFYNERQFLFVCEKACAGYPLHYNIILERMKEALANANLPTSLAPHSLRHTYTSLMAEAGADLDTIQAQLGHRKGSDVTKAIYLHVTKAREKRDVERLDALLDALE</sequence>
<evidence type="ECO:0000256" key="2">
    <source>
        <dbReference type="ARBA" id="ARBA00022908"/>
    </source>
</evidence>
<gene>
    <name evidence="9" type="ORF">DLM86_01005</name>
</gene>
<evidence type="ECO:0000259" key="8">
    <source>
        <dbReference type="PROSITE" id="PS51900"/>
    </source>
</evidence>
<dbReference type="PANTHER" id="PTHR30349:SF64">
    <property type="entry name" value="PROPHAGE INTEGRASE INTD-RELATED"/>
    <property type="match status" value="1"/>
</dbReference>
<dbReference type="CDD" id="cd01189">
    <property type="entry name" value="INT_ICEBs1_C_like"/>
    <property type="match status" value="1"/>
</dbReference>
<dbReference type="InterPro" id="IPR011010">
    <property type="entry name" value="DNA_brk_join_enz"/>
</dbReference>
<evidence type="ECO:0000256" key="6">
    <source>
        <dbReference type="SAM" id="MobiDB-lite"/>
    </source>
</evidence>
<name>A0A2V5KC53_9BACL</name>
<dbReference type="InterPro" id="IPR028259">
    <property type="entry name" value="AP2-like_int_N"/>
</dbReference>
<proteinExistence type="inferred from homology"/>
<dbReference type="InterPro" id="IPR002104">
    <property type="entry name" value="Integrase_catalytic"/>
</dbReference>
<dbReference type="InterPro" id="IPR010998">
    <property type="entry name" value="Integrase_recombinase_N"/>
</dbReference>
<accession>A0A2V5KC53</accession>
<feature type="region of interest" description="Disordered" evidence="6">
    <location>
        <begin position="1"/>
        <end position="24"/>
    </location>
</feature>
<feature type="domain" description="Core-binding (CB)" evidence="8">
    <location>
        <begin position="78"/>
        <end position="164"/>
    </location>
</feature>
<feature type="compositionally biased region" description="Basic residues" evidence="6">
    <location>
        <begin position="1"/>
        <end position="10"/>
    </location>
</feature>
<dbReference type="Pfam" id="PF14659">
    <property type="entry name" value="Phage_int_SAM_3"/>
    <property type="match status" value="1"/>
</dbReference>
<dbReference type="Pfam" id="PF14657">
    <property type="entry name" value="Arm-DNA-bind_4"/>
    <property type="match status" value="1"/>
</dbReference>
<dbReference type="GO" id="GO:0003677">
    <property type="term" value="F:DNA binding"/>
    <property type="evidence" value="ECO:0007669"/>
    <property type="project" value="UniProtKB-UniRule"/>
</dbReference>
<keyword evidence="2" id="KW-0229">DNA integration</keyword>
<dbReference type="RefSeq" id="WP_110838099.1">
    <property type="nucleotide sequence ID" value="NZ_QJVJ01000001.1"/>
</dbReference>